<gene>
    <name evidence="4" type="ORF">DDF84_007300</name>
</gene>
<evidence type="ECO:0000259" key="3">
    <source>
        <dbReference type="Pfam" id="PF03061"/>
    </source>
</evidence>
<evidence type="ECO:0000256" key="1">
    <source>
        <dbReference type="ARBA" id="ARBA00008324"/>
    </source>
</evidence>
<sequence length="146" mass="14996">MSESANAVDPRNAAMIESVLIASPVAQALGIRLDALAAERVEMLLPFSMKNITVGDIVHGGVIATLIDVAGAAAAFSKVDLDVVKTGATGSLSIQYLAPARAAPLRAVAEVIRRGKRQVATEVSVYAEGDAEAVLVAKALMSTALI</sequence>
<dbReference type="NCBIfam" id="TIGR00369">
    <property type="entry name" value="unchar_dom_1"/>
    <property type="match status" value="1"/>
</dbReference>
<evidence type="ECO:0000256" key="2">
    <source>
        <dbReference type="ARBA" id="ARBA00022801"/>
    </source>
</evidence>
<dbReference type="PANTHER" id="PTHR21660:SF1">
    <property type="entry name" value="ACYL-COENZYME A THIOESTERASE 13"/>
    <property type="match status" value="1"/>
</dbReference>
<reference evidence="4 5" key="1">
    <citation type="submission" date="2019-03" db="EMBL/GenBank/DDBJ databases">
        <title>Comparative insights into the high quality Complete genome sequence of highly metal resistant Cupriavidus metallidurans strain BS1 isolated from a gold-copper mine.</title>
        <authorList>
            <person name="Mazhar H.S."/>
            <person name="Rensing C."/>
        </authorList>
    </citation>
    <scope>NUCLEOTIDE SEQUENCE [LARGE SCALE GENOMIC DNA]</scope>
    <source>
        <strain evidence="4 5">BS1</strain>
    </source>
</reference>
<proteinExistence type="inferred from homology"/>
<dbReference type="GO" id="GO:0047617">
    <property type="term" value="F:fatty acyl-CoA hydrolase activity"/>
    <property type="evidence" value="ECO:0007669"/>
    <property type="project" value="InterPro"/>
</dbReference>
<dbReference type="Pfam" id="PF03061">
    <property type="entry name" value="4HBT"/>
    <property type="match status" value="1"/>
</dbReference>
<feature type="domain" description="Thioesterase" evidence="3">
    <location>
        <begin position="57"/>
        <end position="132"/>
    </location>
</feature>
<protein>
    <submittedName>
        <fullName evidence="4">PaaI family thioesterase</fullName>
    </submittedName>
</protein>
<dbReference type="RefSeq" id="WP_008649687.1">
    <property type="nucleotide sequence ID" value="NZ_CP037900.1"/>
</dbReference>
<dbReference type="InterPro" id="IPR039298">
    <property type="entry name" value="ACOT13"/>
</dbReference>
<dbReference type="Gene3D" id="3.10.129.10">
    <property type="entry name" value="Hotdog Thioesterase"/>
    <property type="match status" value="1"/>
</dbReference>
<accession>A0A482IN04</accession>
<dbReference type="PANTHER" id="PTHR21660">
    <property type="entry name" value="THIOESTERASE SUPERFAMILY MEMBER-RELATED"/>
    <property type="match status" value="1"/>
</dbReference>
<name>A0A482IN04_9BURK</name>
<dbReference type="InterPro" id="IPR003736">
    <property type="entry name" value="PAAI_dom"/>
</dbReference>
<comment type="similarity">
    <text evidence="1">Belongs to the thioesterase PaaI family.</text>
</comment>
<evidence type="ECO:0000313" key="5">
    <source>
        <dbReference type="Proteomes" id="UP000253772"/>
    </source>
</evidence>
<dbReference type="Proteomes" id="UP000253772">
    <property type="component" value="Chromosome c1"/>
</dbReference>
<dbReference type="InterPro" id="IPR006683">
    <property type="entry name" value="Thioestr_dom"/>
</dbReference>
<dbReference type="CDD" id="cd03443">
    <property type="entry name" value="PaaI_thioesterase"/>
    <property type="match status" value="1"/>
</dbReference>
<dbReference type="OrthoDB" id="9813158at2"/>
<dbReference type="EMBL" id="CP037900">
    <property type="protein sequence ID" value="QBP09581.1"/>
    <property type="molecule type" value="Genomic_DNA"/>
</dbReference>
<dbReference type="GeneID" id="60822238"/>
<dbReference type="InterPro" id="IPR029069">
    <property type="entry name" value="HotDog_dom_sf"/>
</dbReference>
<dbReference type="AlphaFoldDB" id="A0A482IN04"/>
<dbReference type="SUPFAM" id="SSF54637">
    <property type="entry name" value="Thioesterase/thiol ester dehydrase-isomerase"/>
    <property type="match status" value="1"/>
</dbReference>
<keyword evidence="2" id="KW-0378">Hydrolase</keyword>
<organism evidence="4 5">
    <name type="scientific">Cupriavidus metallidurans</name>
    <dbReference type="NCBI Taxonomy" id="119219"/>
    <lineage>
        <taxon>Bacteria</taxon>
        <taxon>Pseudomonadati</taxon>
        <taxon>Pseudomonadota</taxon>
        <taxon>Betaproteobacteria</taxon>
        <taxon>Burkholderiales</taxon>
        <taxon>Burkholderiaceae</taxon>
        <taxon>Cupriavidus</taxon>
    </lineage>
</organism>
<evidence type="ECO:0000313" key="4">
    <source>
        <dbReference type="EMBL" id="QBP09581.1"/>
    </source>
</evidence>